<dbReference type="SUPFAM" id="SSF53697">
    <property type="entry name" value="SIS domain"/>
    <property type="match status" value="1"/>
</dbReference>
<dbReference type="InterPro" id="IPR009057">
    <property type="entry name" value="Homeodomain-like_sf"/>
</dbReference>
<evidence type="ECO:0000256" key="2">
    <source>
        <dbReference type="ARBA" id="ARBA00023125"/>
    </source>
</evidence>
<dbReference type="PROSITE" id="PS51071">
    <property type="entry name" value="HTH_RPIR"/>
    <property type="match status" value="1"/>
</dbReference>
<dbReference type="GO" id="GO:0003677">
    <property type="term" value="F:DNA binding"/>
    <property type="evidence" value="ECO:0007669"/>
    <property type="project" value="UniProtKB-KW"/>
</dbReference>
<dbReference type="RefSeq" id="WP_016201354.1">
    <property type="nucleotide sequence ID" value="NZ_JABBPK010000001.1"/>
</dbReference>
<protein>
    <submittedName>
        <fullName evidence="6">MurR/RpiR family transcriptional regulator</fullName>
    </submittedName>
</protein>
<dbReference type="Gene3D" id="1.10.10.10">
    <property type="entry name" value="Winged helix-like DNA-binding domain superfamily/Winged helix DNA-binding domain"/>
    <property type="match status" value="1"/>
</dbReference>
<keyword evidence="1" id="KW-0805">Transcription regulation</keyword>
<dbReference type="Gene3D" id="3.40.50.10490">
    <property type="entry name" value="Glucose-6-phosphate isomerase like protein, domain 1"/>
    <property type="match status" value="1"/>
</dbReference>
<accession>A0A7Y0PLV4</accession>
<evidence type="ECO:0000256" key="1">
    <source>
        <dbReference type="ARBA" id="ARBA00023015"/>
    </source>
</evidence>
<dbReference type="AlphaFoldDB" id="A0A7Y0PLV4"/>
<dbReference type="InterPro" id="IPR036388">
    <property type="entry name" value="WH-like_DNA-bd_sf"/>
</dbReference>
<keyword evidence="2" id="KW-0238">DNA-binding</keyword>
<reference evidence="6 7" key="1">
    <citation type="submission" date="2020-04" db="EMBL/GenBank/DDBJ databases">
        <title>Bacillus sp. UniB3 isolated from commercial digestive syrup.</title>
        <authorList>
            <person name="Thorat V."/>
            <person name="Kirdat K."/>
            <person name="Tiwarekar B."/>
            <person name="Yadav A."/>
        </authorList>
    </citation>
    <scope>NUCLEOTIDE SEQUENCE [LARGE SCALE GENOMIC DNA]</scope>
    <source>
        <strain evidence="6 7">UniB3</strain>
    </source>
</reference>
<sequence>MFTNEMIQSFNDLEMLLYNYVTKNIDKVIYMRIRELSDETHVSTSSILRFCRKLNCDGFSEFKVKLKLYLDRNEQENLKSTKYYLSEFLERTLKGNFETYIQETAEMVIQSNKVIFVGTGSSGILAEYGARYFSSLGKFSTFIKDPFYPINSKELKSSTAIILSVSGETDHTLHLANQLKIEGCNIISITNSKDCQLAKISDINIAYYVTEVYIGESNITSQLPVMYILEESAHTVKKNSKRINNEQEA</sequence>
<feature type="domain" description="SIS" evidence="5">
    <location>
        <begin position="104"/>
        <end position="239"/>
    </location>
</feature>
<dbReference type="InterPro" id="IPR035472">
    <property type="entry name" value="RpiR-like_SIS"/>
</dbReference>
<dbReference type="PANTHER" id="PTHR30514:SF1">
    <property type="entry name" value="HTH-TYPE TRANSCRIPTIONAL REGULATOR HEXR-RELATED"/>
    <property type="match status" value="1"/>
</dbReference>
<dbReference type="GO" id="GO:0097367">
    <property type="term" value="F:carbohydrate derivative binding"/>
    <property type="evidence" value="ECO:0007669"/>
    <property type="project" value="InterPro"/>
</dbReference>
<proteinExistence type="predicted"/>
<comment type="caution">
    <text evidence="6">The sequence shown here is derived from an EMBL/GenBank/DDBJ whole genome shotgun (WGS) entry which is preliminary data.</text>
</comment>
<organism evidence="6 7">
    <name type="scientific">Niallia alba</name>
    <dbReference type="NCBI Taxonomy" id="2729105"/>
    <lineage>
        <taxon>Bacteria</taxon>
        <taxon>Bacillati</taxon>
        <taxon>Bacillota</taxon>
        <taxon>Bacilli</taxon>
        <taxon>Bacillales</taxon>
        <taxon>Bacillaceae</taxon>
        <taxon>Niallia</taxon>
    </lineage>
</organism>
<dbReference type="Pfam" id="PF01380">
    <property type="entry name" value="SIS"/>
    <property type="match status" value="1"/>
</dbReference>
<dbReference type="Pfam" id="PF01418">
    <property type="entry name" value="HTH_6"/>
    <property type="match status" value="1"/>
</dbReference>
<evidence type="ECO:0000259" key="4">
    <source>
        <dbReference type="PROSITE" id="PS51071"/>
    </source>
</evidence>
<dbReference type="InterPro" id="IPR001347">
    <property type="entry name" value="SIS_dom"/>
</dbReference>
<dbReference type="Proteomes" id="UP000588491">
    <property type="component" value="Unassembled WGS sequence"/>
</dbReference>
<keyword evidence="7" id="KW-1185">Reference proteome</keyword>
<gene>
    <name evidence="6" type="ORF">HHU08_01940</name>
</gene>
<dbReference type="InterPro" id="IPR046348">
    <property type="entry name" value="SIS_dom_sf"/>
</dbReference>
<dbReference type="EMBL" id="JABBPK010000001">
    <property type="protein sequence ID" value="NMO75799.1"/>
    <property type="molecule type" value="Genomic_DNA"/>
</dbReference>
<feature type="domain" description="HTH rpiR-type" evidence="4">
    <location>
        <begin position="1"/>
        <end position="73"/>
    </location>
</feature>
<evidence type="ECO:0000313" key="6">
    <source>
        <dbReference type="EMBL" id="NMO75799.1"/>
    </source>
</evidence>
<dbReference type="InterPro" id="IPR047640">
    <property type="entry name" value="RpiR-like"/>
</dbReference>
<evidence type="ECO:0000259" key="5">
    <source>
        <dbReference type="PROSITE" id="PS51464"/>
    </source>
</evidence>
<dbReference type="PANTHER" id="PTHR30514">
    <property type="entry name" value="GLUCOKINASE"/>
    <property type="match status" value="1"/>
</dbReference>
<keyword evidence="3" id="KW-0804">Transcription</keyword>
<evidence type="ECO:0000256" key="3">
    <source>
        <dbReference type="ARBA" id="ARBA00023163"/>
    </source>
</evidence>
<dbReference type="PROSITE" id="PS51464">
    <property type="entry name" value="SIS"/>
    <property type="match status" value="1"/>
</dbReference>
<dbReference type="GO" id="GO:0003700">
    <property type="term" value="F:DNA-binding transcription factor activity"/>
    <property type="evidence" value="ECO:0007669"/>
    <property type="project" value="InterPro"/>
</dbReference>
<dbReference type="InterPro" id="IPR000281">
    <property type="entry name" value="HTH_RpiR"/>
</dbReference>
<name>A0A7Y0PLV4_9BACI</name>
<dbReference type="GO" id="GO:1901135">
    <property type="term" value="P:carbohydrate derivative metabolic process"/>
    <property type="evidence" value="ECO:0007669"/>
    <property type="project" value="InterPro"/>
</dbReference>
<dbReference type="SUPFAM" id="SSF46689">
    <property type="entry name" value="Homeodomain-like"/>
    <property type="match status" value="1"/>
</dbReference>
<dbReference type="CDD" id="cd05013">
    <property type="entry name" value="SIS_RpiR"/>
    <property type="match status" value="1"/>
</dbReference>
<evidence type="ECO:0000313" key="7">
    <source>
        <dbReference type="Proteomes" id="UP000588491"/>
    </source>
</evidence>